<dbReference type="InterPro" id="IPR051207">
    <property type="entry name" value="ComplexI_NDUFA9_subunit"/>
</dbReference>
<dbReference type="GO" id="GO:0044877">
    <property type="term" value="F:protein-containing complex binding"/>
    <property type="evidence" value="ECO:0007669"/>
    <property type="project" value="TreeGrafter"/>
</dbReference>
<dbReference type="AlphaFoldDB" id="A0A7V8NPJ8"/>
<dbReference type="SUPFAM" id="SSF51735">
    <property type="entry name" value="NAD(P)-binding Rossmann-fold domains"/>
    <property type="match status" value="1"/>
</dbReference>
<evidence type="ECO:0000259" key="1">
    <source>
        <dbReference type="Pfam" id="PF01370"/>
    </source>
</evidence>
<feature type="domain" description="NAD-dependent epimerase/dehydratase" evidence="1">
    <location>
        <begin position="10"/>
        <end position="81"/>
    </location>
</feature>
<dbReference type="InterPro" id="IPR036291">
    <property type="entry name" value="NAD(P)-bd_dom_sf"/>
</dbReference>
<reference evidence="2" key="1">
    <citation type="submission" date="2020-06" db="EMBL/GenBank/DDBJ databases">
        <title>Legume-microbial interactions unlock mineral nutrients during tropical forest succession.</title>
        <authorList>
            <person name="Epihov D.Z."/>
        </authorList>
    </citation>
    <scope>NUCLEOTIDE SEQUENCE [LARGE SCALE GENOMIC DNA]</scope>
    <source>
        <strain evidence="2">Pan2503</strain>
    </source>
</reference>
<organism evidence="2 3">
    <name type="scientific">Candidatus Acidiferrum panamense</name>
    <dbReference type="NCBI Taxonomy" id="2741543"/>
    <lineage>
        <taxon>Bacteria</taxon>
        <taxon>Pseudomonadati</taxon>
        <taxon>Acidobacteriota</taxon>
        <taxon>Terriglobia</taxon>
        <taxon>Candidatus Acidiferrales</taxon>
        <taxon>Candidatus Acidiferrum</taxon>
    </lineage>
</organism>
<protein>
    <submittedName>
        <fullName evidence="2">NmrA family NAD(P)-binding protein</fullName>
    </submittedName>
</protein>
<name>A0A7V8NPJ8_9BACT</name>
<dbReference type="EMBL" id="JACDQQ010000889">
    <property type="protein sequence ID" value="MBA0085162.1"/>
    <property type="molecule type" value="Genomic_DNA"/>
</dbReference>
<dbReference type="Pfam" id="PF01370">
    <property type="entry name" value="Epimerase"/>
    <property type="match status" value="1"/>
</dbReference>
<evidence type="ECO:0000313" key="2">
    <source>
        <dbReference type="EMBL" id="MBA0085162.1"/>
    </source>
</evidence>
<comment type="caution">
    <text evidence="2">The sequence shown here is derived from an EMBL/GenBank/DDBJ whole genome shotgun (WGS) entry which is preliminary data.</text>
</comment>
<dbReference type="InterPro" id="IPR001509">
    <property type="entry name" value="Epimerase_deHydtase"/>
</dbReference>
<accession>A0A7V8NPJ8</accession>
<sequence length="98" mass="10372">MTAIPLETLVTVFGGSGFLGRHVVRALAKLGYRIRVAVRRPELAGFLQPLGQVGQIHAVQANVRHPASVEAAARDADVRDMAHELGAEVAVPGSIRAL</sequence>
<evidence type="ECO:0000313" key="3">
    <source>
        <dbReference type="Proteomes" id="UP000567293"/>
    </source>
</evidence>
<gene>
    <name evidence="2" type="ORF">HRJ53_09205</name>
</gene>
<dbReference type="Proteomes" id="UP000567293">
    <property type="component" value="Unassembled WGS sequence"/>
</dbReference>
<keyword evidence="3" id="KW-1185">Reference proteome</keyword>
<dbReference type="PANTHER" id="PTHR12126:SF11">
    <property type="entry name" value="NADH DEHYDROGENASE [UBIQUINONE] 1 ALPHA SUBCOMPLEX SUBUNIT 9, MITOCHONDRIAL"/>
    <property type="match status" value="1"/>
</dbReference>
<dbReference type="Gene3D" id="3.40.50.720">
    <property type="entry name" value="NAD(P)-binding Rossmann-like Domain"/>
    <property type="match status" value="1"/>
</dbReference>
<proteinExistence type="predicted"/>
<dbReference type="PANTHER" id="PTHR12126">
    <property type="entry name" value="NADH-UBIQUINONE OXIDOREDUCTASE 39 KDA SUBUNIT-RELATED"/>
    <property type="match status" value="1"/>
</dbReference>
<feature type="non-terminal residue" evidence="2">
    <location>
        <position position="98"/>
    </location>
</feature>